<dbReference type="InterPro" id="IPR003856">
    <property type="entry name" value="LPS_length_determ_N"/>
</dbReference>
<dbReference type="InterPro" id="IPR050445">
    <property type="entry name" value="Bact_polysacc_biosynth/exp"/>
</dbReference>
<accession>A0A9D2GAD0</accession>
<gene>
    <name evidence="9" type="ORF">H9723_07460</name>
</gene>
<dbReference type="GO" id="GO:0004713">
    <property type="term" value="F:protein tyrosine kinase activity"/>
    <property type="evidence" value="ECO:0007669"/>
    <property type="project" value="TreeGrafter"/>
</dbReference>
<dbReference type="PANTHER" id="PTHR32309">
    <property type="entry name" value="TYROSINE-PROTEIN KINASE"/>
    <property type="match status" value="1"/>
</dbReference>
<evidence type="ECO:0000256" key="6">
    <source>
        <dbReference type="ARBA" id="ARBA00023136"/>
    </source>
</evidence>
<evidence type="ECO:0000256" key="4">
    <source>
        <dbReference type="ARBA" id="ARBA00022692"/>
    </source>
</evidence>
<feature type="domain" description="Polysaccharide chain length determinant N-terminal" evidence="8">
    <location>
        <begin position="6"/>
        <end position="99"/>
    </location>
</feature>
<dbReference type="Pfam" id="PF02706">
    <property type="entry name" value="Wzz"/>
    <property type="match status" value="1"/>
</dbReference>
<feature type="non-terminal residue" evidence="9">
    <location>
        <position position="157"/>
    </location>
</feature>
<evidence type="ECO:0000313" key="9">
    <source>
        <dbReference type="EMBL" id="HIZ75061.1"/>
    </source>
</evidence>
<keyword evidence="6 7" id="KW-0472">Membrane</keyword>
<organism evidence="9 10">
    <name type="scientific">Candidatus Mediterraneibacter stercoravium</name>
    <dbReference type="NCBI Taxonomy" id="2838685"/>
    <lineage>
        <taxon>Bacteria</taxon>
        <taxon>Bacillati</taxon>
        <taxon>Bacillota</taxon>
        <taxon>Clostridia</taxon>
        <taxon>Lachnospirales</taxon>
        <taxon>Lachnospiraceae</taxon>
        <taxon>Mediterraneibacter</taxon>
    </lineage>
</organism>
<name>A0A9D2GAD0_9FIRM</name>
<comment type="caution">
    <text evidence="9">The sequence shown here is derived from an EMBL/GenBank/DDBJ whole genome shotgun (WGS) entry which is preliminary data.</text>
</comment>
<dbReference type="EMBL" id="DXAY01000176">
    <property type="protein sequence ID" value="HIZ75061.1"/>
    <property type="molecule type" value="Genomic_DNA"/>
</dbReference>
<evidence type="ECO:0000256" key="7">
    <source>
        <dbReference type="SAM" id="Phobius"/>
    </source>
</evidence>
<evidence type="ECO:0000259" key="8">
    <source>
        <dbReference type="Pfam" id="PF02706"/>
    </source>
</evidence>
<sequence>MRGKSITIWDIQKILLRKGRLIAVCTVFGGLLLWGISTLLLPEMYTTSASLYVYSSSERQQEDNLDITSSELTASQQLADTCGVIIQSNSVLSRVIEQLGLSISEEKLRERIDVTTVNDTEVISVSVSDTSPKQAQDIANTIADVLPDEFERVVKAG</sequence>
<reference evidence="9" key="1">
    <citation type="journal article" date="2021" name="PeerJ">
        <title>Extensive microbial diversity within the chicken gut microbiome revealed by metagenomics and culture.</title>
        <authorList>
            <person name="Gilroy R."/>
            <person name="Ravi A."/>
            <person name="Getino M."/>
            <person name="Pursley I."/>
            <person name="Horton D.L."/>
            <person name="Alikhan N.F."/>
            <person name="Baker D."/>
            <person name="Gharbi K."/>
            <person name="Hall N."/>
            <person name="Watson M."/>
            <person name="Adriaenssens E.M."/>
            <person name="Foster-Nyarko E."/>
            <person name="Jarju S."/>
            <person name="Secka A."/>
            <person name="Antonio M."/>
            <person name="Oren A."/>
            <person name="Chaudhuri R.R."/>
            <person name="La Ragione R."/>
            <person name="Hildebrand F."/>
            <person name="Pallen M.J."/>
        </authorList>
    </citation>
    <scope>NUCLEOTIDE SEQUENCE</scope>
    <source>
        <strain evidence="9">CHK196-3914</strain>
    </source>
</reference>
<dbReference type="GO" id="GO:0005886">
    <property type="term" value="C:plasma membrane"/>
    <property type="evidence" value="ECO:0007669"/>
    <property type="project" value="UniProtKB-SubCell"/>
</dbReference>
<evidence type="ECO:0000256" key="5">
    <source>
        <dbReference type="ARBA" id="ARBA00022989"/>
    </source>
</evidence>
<comment type="subcellular location">
    <subcellularLocation>
        <location evidence="1">Cell membrane</location>
        <topology evidence="1">Multi-pass membrane protein</topology>
    </subcellularLocation>
</comment>
<feature type="transmembrane region" description="Helical" evidence="7">
    <location>
        <begin position="21"/>
        <end position="41"/>
    </location>
</feature>
<comment type="similarity">
    <text evidence="2">Belongs to the CpsC/CapA family.</text>
</comment>
<dbReference type="PANTHER" id="PTHR32309:SF13">
    <property type="entry name" value="FERRIC ENTEROBACTIN TRANSPORT PROTEIN FEPE"/>
    <property type="match status" value="1"/>
</dbReference>
<evidence type="ECO:0000313" key="10">
    <source>
        <dbReference type="Proteomes" id="UP000824116"/>
    </source>
</evidence>
<evidence type="ECO:0000256" key="2">
    <source>
        <dbReference type="ARBA" id="ARBA00006683"/>
    </source>
</evidence>
<proteinExistence type="inferred from homology"/>
<evidence type="ECO:0000256" key="3">
    <source>
        <dbReference type="ARBA" id="ARBA00022475"/>
    </source>
</evidence>
<evidence type="ECO:0000256" key="1">
    <source>
        <dbReference type="ARBA" id="ARBA00004651"/>
    </source>
</evidence>
<protein>
    <recommendedName>
        <fullName evidence="8">Polysaccharide chain length determinant N-terminal domain-containing protein</fullName>
    </recommendedName>
</protein>
<keyword evidence="3" id="KW-1003">Cell membrane</keyword>
<dbReference type="Proteomes" id="UP000824116">
    <property type="component" value="Unassembled WGS sequence"/>
</dbReference>
<keyword evidence="4 7" id="KW-0812">Transmembrane</keyword>
<keyword evidence="5 7" id="KW-1133">Transmembrane helix</keyword>
<dbReference type="AlphaFoldDB" id="A0A9D2GAD0"/>
<reference evidence="9" key="2">
    <citation type="submission" date="2021-04" db="EMBL/GenBank/DDBJ databases">
        <authorList>
            <person name="Gilroy R."/>
        </authorList>
    </citation>
    <scope>NUCLEOTIDE SEQUENCE</scope>
    <source>
        <strain evidence="9">CHK196-3914</strain>
    </source>
</reference>